<dbReference type="Proteomes" id="UP001372338">
    <property type="component" value="Unassembled WGS sequence"/>
</dbReference>
<dbReference type="EMBL" id="JAYWIO010000003">
    <property type="protein sequence ID" value="KAK7275104.1"/>
    <property type="molecule type" value="Genomic_DNA"/>
</dbReference>
<name>A0AAN9FG77_CROPI</name>
<dbReference type="AlphaFoldDB" id="A0AAN9FG77"/>
<keyword evidence="3" id="KW-1185">Reference proteome</keyword>
<keyword evidence="1" id="KW-1133">Transmembrane helix</keyword>
<gene>
    <name evidence="2" type="ORF">RIF29_16211</name>
</gene>
<protein>
    <submittedName>
        <fullName evidence="2">Uncharacterized protein</fullName>
    </submittedName>
</protein>
<organism evidence="2 3">
    <name type="scientific">Crotalaria pallida</name>
    <name type="common">Smooth rattlebox</name>
    <name type="synonym">Crotalaria striata</name>
    <dbReference type="NCBI Taxonomy" id="3830"/>
    <lineage>
        <taxon>Eukaryota</taxon>
        <taxon>Viridiplantae</taxon>
        <taxon>Streptophyta</taxon>
        <taxon>Embryophyta</taxon>
        <taxon>Tracheophyta</taxon>
        <taxon>Spermatophyta</taxon>
        <taxon>Magnoliopsida</taxon>
        <taxon>eudicotyledons</taxon>
        <taxon>Gunneridae</taxon>
        <taxon>Pentapetalae</taxon>
        <taxon>rosids</taxon>
        <taxon>fabids</taxon>
        <taxon>Fabales</taxon>
        <taxon>Fabaceae</taxon>
        <taxon>Papilionoideae</taxon>
        <taxon>50 kb inversion clade</taxon>
        <taxon>genistoids sensu lato</taxon>
        <taxon>core genistoids</taxon>
        <taxon>Crotalarieae</taxon>
        <taxon>Crotalaria</taxon>
    </lineage>
</organism>
<evidence type="ECO:0000313" key="2">
    <source>
        <dbReference type="EMBL" id="KAK7275104.1"/>
    </source>
</evidence>
<sequence>MDFEVAATIFFVSYSSLTFLTTTLVCRRKDIRSLTLGPNIDLMDKGTDLLREDDALDPMATVILLLL</sequence>
<feature type="transmembrane region" description="Helical" evidence="1">
    <location>
        <begin position="6"/>
        <end position="26"/>
    </location>
</feature>
<proteinExistence type="predicted"/>
<evidence type="ECO:0000313" key="3">
    <source>
        <dbReference type="Proteomes" id="UP001372338"/>
    </source>
</evidence>
<comment type="caution">
    <text evidence="2">The sequence shown here is derived from an EMBL/GenBank/DDBJ whole genome shotgun (WGS) entry which is preliminary data.</text>
</comment>
<keyword evidence="1" id="KW-0812">Transmembrane</keyword>
<evidence type="ECO:0000256" key="1">
    <source>
        <dbReference type="SAM" id="Phobius"/>
    </source>
</evidence>
<keyword evidence="1" id="KW-0472">Membrane</keyword>
<reference evidence="2 3" key="1">
    <citation type="submission" date="2024-01" db="EMBL/GenBank/DDBJ databases">
        <title>The genomes of 5 underutilized Papilionoideae crops provide insights into root nodulation and disease resistanc.</title>
        <authorList>
            <person name="Yuan L."/>
        </authorList>
    </citation>
    <scope>NUCLEOTIDE SEQUENCE [LARGE SCALE GENOMIC DNA]</scope>
    <source>
        <strain evidence="2">ZHUSHIDOU_FW_LH</strain>
        <tissue evidence="2">Leaf</tissue>
    </source>
</reference>
<accession>A0AAN9FG77</accession>